<protein>
    <submittedName>
        <fullName evidence="1">Uncharacterized protein</fullName>
    </submittedName>
</protein>
<reference evidence="1 2" key="1">
    <citation type="submission" date="2019-03" db="EMBL/GenBank/DDBJ databases">
        <title>Metabolic reconstructions from genomes of highly enriched 'Candidatus Accumulibacter' and 'Candidatus Competibacter' bioreactor populations.</title>
        <authorList>
            <person name="Annavajhala M.K."/>
            <person name="Welles L."/>
            <person name="Abbas B."/>
            <person name="Sorokin D."/>
            <person name="Park H."/>
            <person name="Van Loosdrecht M."/>
            <person name="Chandran K."/>
        </authorList>
    </citation>
    <scope>NUCLEOTIDE SEQUENCE [LARGE SCALE GENOMIC DNA]</scope>
    <source>
        <strain evidence="1 2">SBR_G</strain>
    </source>
</reference>
<sequence>MSSLVAVAGVHGQPALLMRRAGLHNVPGKLLLSASLPQALARVRHYLGETAPGRPLLTEKIS</sequence>
<dbReference type="EMBL" id="SPMZ01000040">
    <property type="protein sequence ID" value="NMQ20231.1"/>
    <property type="molecule type" value="Genomic_DNA"/>
</dbReference>
<evidence type="ECO:0000313" key="2">
    <source>
        <dbReference type="Proteomes" id="UP000760480"/>
    </source>
</evidence>
<organism evidence="1 2">
    <name type="scientific">Candidatus Competibacter phosphatis</name>
    <dbReference type="NCBI Taxonomy" id="221280"/>
    <lineage>
        <taxon>Bacteria</taxon>
        <taxon>Pseudomonadati</taxon>
        <taxon>Pseudomonadota</taxon>
        <taxon>Gammaproteobacteria</taxon>
        <taxon>Candidatus Competibacteraceae</taxon>
        <taxon>Candidatus Competibacter</taxon>
    </lineage>
</organism>
<name>A0ABX1TLF1_9GAMM</name>
<gene>
    <name evidence="1" type="ORF">E4P82_14090</name>
</gene>
<evidence type="ECO:0000313" key="1">
    <source>
        <dbReference type="EMBL" id="NMQ20231.1"/>
    </source>
</evidence>
<dbReference type="Proteomes" id="UP000760480">
    <property type="component" value="Unassembled WGS sequence"/>
</dbReference>
<proteinExistence type="predicted"/>
<keyword evidence="2" id="KW-1185">Reference proteome</keyword>
<comment type="caution">
    <text evidence="1">The sequence shown here is derived from an EMBL/GenBank/DDBJ whole genome shotgun (WGS) entry which is preliminary data.</text>
</comment>
<dbReference type="RefSeq" id="WP_169249490.1">
    <property type="nucleotide sequence ID" value="NZ_SPMZ01000040.1"/>
</dbReference>
<accession>A0ABX1TLF1</accession>